<gene>
    <name evidence="1" type="ORF">NEMBOFW57_010335</name>
</gene>
<keyword evidence="2" id="KW-1185">Reference proteome</keyword>
<proteinExistence type="predicted"/>
<name>A0AAD4EMN4_9PEZI</name>
<organism evidence="1 2">
    <name type="scientific">Staphylotrichum longicolle</name>
    <dbReference type="NCBI Taxonomy" id="669026"/>
    <lineage>
        <taxon>Eukaryota</taxon>
        <taxon>Fungi</taxon>
        <taxon>Dikarya</taxon>
        <taxon>Ascomycota</taxon>
        <taxon>Pezizomycotina</taxon>
        <taxon>Sordariomycetes</taxon>
        <taxon>Sordariomycetidae</taxon>
        <taxon>Sordariales</taxon>
        <taxon>Chaetomiaceae</taxon>
        <taxon>Staphylotrichum</taxon>
    </lineage>
</organism>
<dbReference type="Proteomes" id="UP001197093">
    <property type="component" value="Unassembled WGS sequence"/>
</dbReference>
<evidence type="ECO:0000313" key="2">
    <source>
        <dbReference type="Proteomes" id="UP001197093"/>
    </source>
</evidence>
<evidence type="ECO:0000313" key="1">
    <source>
        <dbReference type="EMBL" id="KAG7283977.1"/>
    </source>
</evidence>
<accession>A0AAD4EMN4</accession>
<sequence length="331" mass="37245">MVQIPVVSQFRGHITAPPPADSPLAYKEDVIVNLVIQILTMLISIGHIKAERILFAPPGGHADIDEGVCAELNLGPRVVSLLKRLPYWTSSEFVEWAQIRPDSYLPNYRDPEHLRLGRRVCGLPMGINPDAGLVDAQLRPGEVILLFEREEGETWILDTEASECFPPVESPSLNDADGEGCKDTIRRSDNSALVFDHIRQEFHDYVPEFPDEANHYRNHVALHAPTVLADYVEDLRRLEFMPTGGLGTREATVVSTGWEPGMAAVREALLQQYGWPDEFRAEEWRQEGRAIYEAARRGVSWGPGGFRLPLNEMRVPGLHPDVIRYLERRGA</sequence>
<comment type="caution">
    <text evidence="1">The sequence shown here is derived from an EMBL/GenBank/DDBJ whole genome shotgun (WGS) entry which is preliminary data.</text>
</comment>
<protein>
    <submittedName>
        <fullName evidence="1">Uncharacterized protein</fullName>
    </submittedName>
</protein>
<dbReference type="EMBL" id="JAHCVI010000006">
    <property type="protein sequence ID" value="KAG7283977.1"/>
    <property type="molecule type" value="Genomic_DNA"/>
</dbReference>
<reference evidence="1" key="1">
    <citation type="submission" date="2023-02" db="EMBL/GenBank/DDBJ databases">
        <authorList>
            <person name="Palmer J.M."/>
        </authorList>
    </citation>
    <scope>NUCLEOTIDE SEQUENCE</scope>
    <source>
        <strain evidence="1">FW57</strain>
    </source>
</reference>
<dbReference type="AlphaFoldDB" id="A0AAD4EMN4"/>